<proteinExistence type="predicted"/>
<sequence>MQSTGRRGFWIPPEDAFENAPPGSTAVNRPPQEPPTPTRATTTNHRPPLPLPVSARTPQRPPPRPVPQSAPAYTTSQPSSSRHNGRTGQEYNRRQRRFEGIFEAWSQEMARLEEEHRKVTQSCVTEDESKRAMDDFNRKAQSVFTRYNEEIETLQMSSSEPGSSQSEAEDDEDEVPARTPSRTRGFHNEDAEGDSDNDGPSPSEHDDDNDDDSEEDEEEDVKNKGLSSDPIIHGTGS</sequence>
<accession>A0ACA9PP09</accession>
<name>A0ACA9PP09_9GLOM</name>
<organism evidence="1 2">
    <name type="scientific">Acaulospora colombiana</name>
    <dbReference type="NCBI Taxonomy" id="27376"/>
    <lineage>
        <taxon>Eukaryota</taxon>
        <taxon>Fungi</taxon>
        <taxon>Fungi incertae sedis</taxon>
        <taxon>Mucoromycota</taxon>
        <taxon>Glomeromycotina</taxon>
        <taxon>Glomeromycetes</taxon>
        <taxon>Diversisporales</taxon>
        <taxon>Acaulosporaceae</taxon>
        <taxon>Acaulospora</taxon>
    </lineage>
</organism>
<keyword evidence="2" id="KW-1185">Reference proteome</keyword>
<reference evidence="1" key="1">
    <citation type="submission" date="2021-06" db="EMBL/GenBank/DDBJ databases">
        <authorList>
            <person name="Kallberg Y."/>
            <person name="Tangrot J."/>
            <person name="Rosling A."/>
        </authorList>
    </citation>
    <scope>NUCLEOTIDE SEQUENCE</scope>
    <source>
        <strain evidence="1">CL356</strain>
    </source>
</reference>
<comment type="caution">
    <text evidence="1">The sequence shown here is derived from an EMBL/GenBank/DDBJ whole genome shotgun (WGS) entry which is preliminary data.</text>
</comment>
<protein>
    <submittedName>
        <fullName evidence="1">9564_t:CDS:1</fullName>
    </submittedName>
</protein>
<dbReference type="EMBL" id="CAJVPT010037968">
    <property type="protein sequence ID" value="CAG8718980.1"/>
    <property type="molecule type" value="Genomic_DNA"/>
</dbReference>
<evidence type="ECO:0000313" key="1">
    <source>
        <dbReference type="EMBL" id="CAG8718980.1"/>
    </source>
</evidence>
<dbReference type="Proteomes" id="UP000789525">
    <property type="component" value="Unassembled WGS sequence"/>
</dbReference>
<gene>
    <name evidence="1" type="ORF">ACOLOM_LOCUS11049</name>
</gene>
<feature type="non-terminal residue" evidence="1">
    <location>
        <position position="237"/>
    </location>
</feature>
<evidence type="ECO:0000313" key="2">
    <source>
        <dbReference type="Proteomes" id="UP000789525"/>
    </source>
</evidence>